<keyword evidence="1 2" id="KW-0238">DNA-binding</keyword>
<dbReference type="InterPro" id="IPR009057">
    <property type="entry name" value="Homeodomain-like_sf"/>
</dbReference>
<evidence type="ECO:0000313" key="4">
    <source>
        <dbReference type="EMBL" id="PWW07580.1"/>
    </source>
</evidence>
<name>A0A317PY20_9ENTR</name>
<reference evidence="4 5" key="1">
    <citation type="submission" date="2018-05" db="EMBL/GenBank/DDBJ databases">
        <title>Genomic Encyclopedia of Type Strains, Phase IV (KMG-IV): sequencing the most valuable type-strain genomes for metagenomic binning, comparative biology and taxonomic classification.</title>
        <authorList>
            <person name="Goeker M."/>
        </authorList>
    </citation>
    <scope>NUCLEOTIDE SEQUENCE [LARGE SCALE GENOMIC DNA]</scope>
    <source>
        <strain evidence="4 5">DSM 19579</strain>
    </source>
</reference>
<feature type="DNA-binding region" description="H-T-H motif" evidence="2">
    <location>
        <begin position="41"/>
        <end position="60"/>
    </location>
</feature>
<protein>
    <submittedName>
        <fullName evidence="4">TetR family transcriptional regulator</fullName>
    </submittedName>
</protein>
<comment type="caution">
    <text evidence="4">The sequence shown here is derived from an EMBL/GenBank/DDBJ whole genome shotgun (WGS) entry which is preliminary data.</text>
</comment>
<evidence type="ECO:0000259" key="3">
    <source>
        <dbReference type="PROSITE" id="PS50977"/>
    </source>
</evidence>
<organism evidence="4 5">
    <name type="scientific">Mangrovibacter plantisponsor</name>
    <dbReference type="NCBI Taxonomy" id="451513"/>
    <lineage>
        <taxon>Bacteria</taxon>
        <taxon>Pseudomonadati</taxon>
        <taxon>Pseudomonadota</taxon>
        <taxon>Gammaproteobacteria</taxon>
        <taxon>Enterobacterales</taxon>
        <taxon>Enterobacteriaceae</taxon>
        <taxon>Mangrovibacter</taxon>
    </lineage>
</organism>
<dbReference type="InterPro" id="IPR050624">
    <property type="entry name" value="HTH-type_Tx_Regulator"/>
</dbReference>
<dbReference type="Gene3D" id="1.10.357.10">
    <property type="entry name" value="Tetracycline Repressor, domain 2"/>
    <property type="match status" value="1"/>
</dbReference>
<proteinExistence type="predicted"/>
<dbReference type="PANTHER" id="PTHR43479:SF11">
    <property type="entry name" value="ACREF_ENVCD OPERON REPRESSOR-RELATED"/>
    <property type="match status" value="1"/>
</dbReference>
<dbReference type="InterPro" id="IPR001647">
    <property type="entry name" value="HTH_TetR"/>
</dbReference>
<dbReference type="AlphaFoldDB" id="A0A317PY20"/>
<evidence type="ECO:0000313" key="5">
    <source>
        <dbReference type="Proteomes" id="UP000246744"/>
    </source>
</evidence>
<dbReference type="Proteomes" id="UP000246744">
    <property type="component" value="Unassembled WGS sequence"/>
</dbReference>
<dbReference type="PROSITE" id="PS50977">
    <property type="entry name" value="HTH_TETR_2"/>
    <property type="match status" value="1"/>
</dbReference>
<evidence type="ECO:0000256" key="2">
    <source>
        <dbReference type="PROSITE-ProRule" id="PRU00335"/>
    </source>
</evidence>
<dbReference type="SUPFAM" id="SSF46689">
    <property type="entry name" value="Homeodomain-like"/>
    <property type="match status" value="1"/>
</dbReference>
<evidence type="ECO:0000256" key="1">
    <source>
        <dbReference type="ARBA" id="ARBA00023125"/>
    </source>
</evidence>
<sequence>MSINTGKEETAVCDVRIERTRTRLADAVLKLAAECDIATVSVTDLTRLAGVNRGTFYDHAQSPIELLTRVLSCELDDVRRAGMAQLRQEGLLFRHLTRSTLSGILQHVLKHEAIYAGQSSNYALRIVLAEHIEHSMLAILGEGFVKVPMPEMETKALVAAYLGHGAVGAIEAWLRLPRPRNESTLLSSIEGMYPSWLAPELRE</sequence>
<dbReference type="EMBL" id="QGTS01000008">
    <property type="protein sequence ID" value="PWW07580.1"/>
    <property type="molecule type" value="Genomic_DNA"/>
</dbReference>
<dbReference type="GO" id="GO:0003677">
    <property type="term" value="F:DNA binding"/>
    <property type="evidence" value="ECO:0007669"/>
    <property type="project" value="UniProtKB-UniRule"/>
</dbReference>
<dbReference type="PANTHER" id="PTHR43479">
    <property type="entry name" value="ACREF/ENVCD OPERON REPRESSOR-RELATED"/>
    <property type="match status" value="1"/>
</dbReference>
<gene>
    <name evidence="4" type="ORF">DES37_1083</name>
</gene>
<feature type="domain" description="HTH tetR-type" evidence="3">
    <location>
        <begin position="18"/>
        <end position="78"/>
    </location>
</feature>
<keyword evidence="5" id="KW-1185">Reference proteome</keyword>
<accession>A0A317PY20</accession>